<proteinExistence type="predicted"/>
<evidence type="ECO:0000313" key="7">
    <source>
        <dbReference type="Proteomes" id="UP000644441"/>
    </source>
</evidence>
<dbReference type="Gene3D" id="1.10.357.10">
    <property type="entry name" value="Tetracycline Repressor, domain 2"/>
    <property type="match status" value="1"/>
</dbReference>
<gene>
    <name evidence="6" type="ORF">ISO4_01149</name>
</gene>
<name>A0ABS0AEI3_9GAMM</name>
<dbReference type="Proteomes" id="UP000644441">
    <property type="component" value="Unassembled WGS sequence"/>
</dbReference>
<evidence type="ECO:0000313" key="6">
    <source>
        <dbReference type="EMBL" id="MBF5052547.1"/>
    </source>
</evidence>
<dbReference type="EMBL" id="ARXR01000007">
    <property type="protein sequence ID" value="MBF5052547.1"/>
    <property type="molecule type" value="Genomic_DNA"/>
</dbReference>
<organism evidence="6 7">
    <name type="scientific">Alloalcanivorax venustensis ISO4</name>
    <dbReference type="NCBI Taxonomy" id="1177184"/>
    <lineage>
        <taxon>Bacteria</taxon>
        <taxon>Pseudomonadati</taxon>
        <taxon>Pseudomonadota</taxon>
        <taxon>Gammaproteobacteria</taxon>
        <taxon>Oceanospirillales</taxon>
        <taxon>Alcanivoracaceae</taxon>
        <taxon>Alloalcanivorax</taxon>
    </lineage>
</organism>
<reference evidence="6 7" key="1">
    <citation type="submission" date="2012-09" db="EMBL/GenBank/DDBJ databases">
        <title>Genome Sequence of alkane-degrading Bacterium Alcanivorax venustensis ISO4.</title>
        <authorList>
            <person name="Lai Q."/>
            <person name="Shao Z."/>
        </authorList>
    </citation>
    <scope>NUCLEOTIDE SEQUENCE [LARGE SCALE GENOMIC DNA]</scope>
    <source>
        <strain evidence="6 7">ISO4</strain>
    </source>
</reference>
<dbReference type="InterPro" id="IPR050109">
    <property type="entry name" value="HTH-type_TetR-like_transc_reg"/>
</dbReference>
<evidence type="ECO:0000256" key="3">
    <source>
        <dbReference type="ARBA" id="ARBA00023163"/>
    </source>
</evidence>
<evidence type="ECO:0000256" key="1">
    <source>
        <dbReference type="ARBA" id="ARBA00023015"/>
    </source>
</evidence>
<dbReference type="Pfam" id="PF00440">
    <property type="entry name" value="TetR_N"/>
    <property type="match status" value="1"/>
</dbReference>
<dbReference type="PANTHER" id="PTHR30055">
    <property type="entry name" value="HTH-TYPE TRANSCRIPTIONAL REGULATOR RUTR"/>
    <property type="match status" value="1"/>
</dbReference>
<dbReference type="InterPro" id="IPR009057">
    <property type="entry name" value="Homeodomain-like_sf"/>
</dbReference>
<dbReference type="InterPro" id="IPR001647">
    <property type="entry name" value="HTH_TetR"/>
</dbReference>
<dbReference type="InterPro" id="IPR025996">
    <property type="entry name" value="MT1864/Rv1816-like_C"/>
</dbReference>
<feature type="domain" description="HTH tetR-type" evidence="5">
    <location>
        <begin position="12"/>
        <end position="72"/>
    </location>
</feature>
<dbReference type="SUPFAM" id="SSF48498">
    <property type="entry name" value="Tetracyclin repressor-like, C-terminal domain"/>
    <property type="match status" value="1"/>
</dbReference>
<keyword evidence="1" id="KW-0805">Transcription regulation</keyword>
<dbReference type="Pfam" id="PF13305">
    <property type="entry name" value="TetR_C_33"/>
    <property type="match status" value="1"/>
</dbReference>
<keyword evidence="2 4" id="KW-0238">DNA-binding</keyword>
<evidence type="ECO:0000256" key="2">
    <source>
        <dbReference type="ARBA" id="ARBA00023125"/>
    </source>
</evidence>
<evidence type="ECO:0000259" key="5">
    <source>
        <dbReference type="PROSITE" id="PS50977"/>
    </source>
</evidence>
<dbReference type="RefSeq" id="WP_142947395.1">
    <property type="nucleotide sequence ID" value="NZ_ARXR01000007.1"/>
</dbReference>
<dbReference type="PRINTS" id="PR00455">
    <property type="entry name" value="HTHTETR"/>
</dbReference>
<dbReference type="SUPFAM" id="SSF46689">
    <property type="entry name" value="Homeodomain-like"/>
    <property type="match status" value="1"/>
</dbReference>
<feature type="DNA-binding region" description="H-T-H motif" evidence="4">
    <location>
        <begin position="35"/>
        <end position="54"/>
    </location>
</feature>
<dbReference type="InterPro" id="IPR036271">
    <property type="entry name" value="Tet_transcr_reg_TetR-rel_C_sf"/>
</dbReference>
<dbReference type="PANTHER" id="PTHR30055:SF234">
    <property type="entry name" value="HTH-TYPE TRANSCRIPTIONAL REGULATOR BETI"/>
    <property type="match status" value="1"/>
</dbReference>
<evidence type="ECO:0000256" key="4">
    <source>
        <dbReference type="PROSITE-ProRule" id="PRU00335"/>
    </source>
</evidence>
<comment type="caution">
    <text evidence="6">The sequence shown here is derived from an EMBL/GenBank/DDBJ whole genome shotgun (WGS) entry which is preliminary data.</text>
</comment>
<sequence length="208" mass="23153">MPKKPKTDQEIAAFRERVCEVATELFVERGPDNVTMRQIAAGVGVSPMTPYRYFQDKDEILATVRAAALDRFAAALEAGLAQGSDARERARAIGDAYVRFATEHPAAYQLMSEISQVDESRYPELVRASRRARETMVGYVRDMIREGMMDGDADLIGYMFWSTLHGIVVLDMAGRLGGEIDADTLRKKTMRTLLAGMAVSPPRRDDES</sequence>
<accession>A0ABS0AEI3</accession>
<dbReference type="PROSITE" id="PS50977">
    <property type="entry name" value="HTH_TETR_2"/>
    <property type="match status" value="1"/>
</dbReference>
<protein>
    <submittedName>
        <fullName evidence="6">Transcriptional regulator, TetR family protein</fullName>
    </submittedName>
</protein>
<dbReference type="GeneID" id="99765726"/>
<keyword evidence="3" id="KW-0804">Transcription</keyword>
<keyword evidence="7" id="KW-1185">Reference proteome</keyword>